<dbReference type="PANTHER" id="PTHR10656:SF42">
    <property type="entry name" value="CYCLIC GMP-AMP SYNTHASE-LIKE PROTEIN-RELATED"/>
    <property type="match status" value="1"/>
</dbReference>
<feature type="compositionally biased region" description="Basic and acidic residues" evidence="2">
    <location>
        <begin position="497"/>
        <end position="513"/>
    </location>
</feature>
<evidence type="ECO:0000259" key="3">
    <source>
        <dbReference type="Pfam" id="PF03281"/>
    </source>
</evidence>
<feature type="domain" description="Mab-21-like HhH/H2TH-like" evidence="4">
    <location>
        <begin position="645"/>
        <end position="707"/>
    </location>
</feature>
<dbReference type="Pfam" id="PF20266">
    <property type="entry name" value="Mab-21_C"/>
    <property type="match status" value="1"/>
</dbReference>
<dbReference type="OrthoDB" id="6146287at2759"/>
<comment type="similarity">
    <text evidence="1">Belongs to the mab-21 family.</text>
</comment>
<dbReference type="EMBL" id="CACVKT020001210">
    <property type="protein sequence ID" value="CAC5365968.1"/>
    <property type="molecule type" value="Genomic_DNA"/>
</dbReference>
<dbReference type="Pfam" id="PF03281">
    <property type="entry name" value="Mab-21"/>
    <property type="match status" value="1"/>
</dbReference>
<accession>A0A6J8ADX5</accession>
<dbReference type="InterPro" id="IPR046903">
    <property type="entry name" value="Mab-21-like_nuc_Trfase"/>
</dbReference>
<dbReference type="PANTHER" id="PTHR10656">
    <property type="entry name" value="CELL FATE DETERMINING PROTEIN MAB21-RELATED"/>
    <property type="match status" value="1"/>
</dbReference>
<gene>
    <name evidence="5" type="ORF">MCOR_6442</name>
</gene>
<dbReference type="Proteomes" id="UP000507470">
    <property type="component" value="Unassembled WGS sequence"/>
</dbReference>
<protein>
    <submittedName>
        <fullName evidence="5">Uncharacterized protein</fullName>
    </submittedName>
</protein>
<name>A0A6J8ADX5_MYTCO</name>
<dbReference type="InterPro" id="IPR046906">
    <property type="entry name" value="Mab-21_HhH/H2TH-like"/>
</dbReference>
<evidence type="ECO:0000259" key="4">
    <source>
        <dbReference type="Pfam" id="PF20266"/>
    </source>
</evidence>
<sequence length="783" mass="90030">METFMKVKDIALPNKNKKFVDNSNSLLGNTCIRDRIWDEELHDEDSINKFKEFSSGLLSLDEIELTNVCKALDFEQCVSVDDPKATEIVTSIECFITSLLQKVGEIDARFKSSLIKGGSFYDGTKIGEIDEFDFVARIDSLSKEGVLEAREAKQKKGFVFLAVKDRKTLKEFEEFINTDGVISVQMFKEHFSDLLFSALSEIEIPENIIPSSRFNSGDENDDVWVPLRHGPCAKLDLTYFCNTTPDIVEIDIDIAPGIAFPNKMYIPPVLEKLTYLRPNEFLQTLKELCDKEEICVVPFDFDTTEKIGESSWTYKYSDTWRISFSSIEKAVFSLYSHKSTEKTLYRLLKILKEFHFQQSDDVIEKSGSKHLKGNEPPRTIMSTSGLTIQPLFSRGDDEEGESKASINQEEDFKERFCVESVFQKTKHEANDYEVAYGDKIKENTISVKDLTVCPKEQMKTPARYVDKNDKIIIKTSEVNKSSNISLNTRVATPSENQESRYKEYKPKPTHSEQKMACTNNRTSTQSVEEHYPGGTSFSDKVNVRCCKNPMTRDLHDTEGYSEPGSCMQATSSESLQNYSTSSNISNINDIEMLYLREKASGVVSQDIFDAKTQVEHFNESQTSSSSDEIDLTESPFGDTFKILKYRESLPLFKTYYLKMLFLAMKTAYPRDDDWAEDNLCSLVISALQMLYYAFSSKQKGFLNYWFQDYVENRTRESTSIEIIFCLQETLALFKKHLQRVQTSNSTYFAFEIWVLDDINTYINKYPKNNARLHYNLQTLEKHF</sequence>
<proteinExistence type="inferred from homology"/>
<reference evidence="5 6" key="1">
    <citation type="submission" date="2020-06" db="EMBL/GenBank/DDBJ databases">
        <authorList>
            <person name="Li R."/>
            <person name="Bekaert M."/>
        </authorList>
    </citation>
    <scope>NUCLEOTIDE SEQUENCE [LARGE SCALE GENOMIC DNA]</scope>
    <source>
        <strain evidence="6">wild</strain>
    </source>
</reference>
<keyword evidence="6" id="KW-1185">Reference proteome</keyword>
<organism evidence="5 6">
    <name type="scientific">Mytilus coruscus</name>
    <name type="common">Sea mussel</name>
    <dbReference type="NCBI Taxonomy" id="42192"/>
    <lineage>
        <taxon>Eukaryota</taxon>
        <taxon>Metazoa</taxon>
        <taxon>Spiralia</taxon>
        <taxon>Lophotrochozoa</taxon>
        <taxon>Mollusca</taxon>
        <taxon>Bivalvia</taxon>
        <taxon>Autobranchia</taxon>
        <taxon>Pteriomorphia</taxon>
        <taxon>Mytilida</taxon>
        <taxon>Mytiloidea</taxon>
        <taxon>Mytilidae</taxon>
        <taxon>Mytilinae</taxon>
        <taxon>Mytilus</taxon>
    </lineage>
</organism>
<evidence type="ECO:0000313" key="6">
    <source>
        <dbReference type="Proteomes" id="UP000507470"/>
    </source>
</evidence>
<evidence type="ECO:0000256" key="2">
    <source>
        <dbReference type="SAM" id="MobiDB-lite"/>
    </source>
</evidence>
<dbReference type="AlphaFoldDB" id="A0A6J8ADX5"/>
<dbReference type="Gene3D" id="1.10.1410.40">
    <property type="match status" value="1"/>
</dbReference>
<dbReference type="Gene3D" id="3.30.460.90">
    <property type="match status" value="1"/>
</dbReference>
<feature type="domain" description="Mab-21-like nucleotidyltransferase" evidence="3">
    <location>
        <begin position="120"/>
        <end position="331"/>
    </location>
</feature>
<evidence type="ECO:0000313" key="5">
    <source>
        <dbReference type="EMBL" id="CAC5365968.1"/>
    </source>
</evidence>
<evidence type="ECO:0000256" key="1">
    <source>
        <dbReference type="ARBA" id="ARBA00008307"/>
    </source>
</evidence>
<feature type="region of interest" description="Disordered" evidence="2">
    <location>
        <begin position="491"/>
        <end position="517"/>
    </location>
</feature>